<dbReference type="Pfam" id="PF00672">
    <property type="entry name" value="HAMP"/>
    <property type="match status" value="1"/>
</dbReference>
<evidence type="ECO:0000313" key="12">
    <source>
        <dbReference type="EMBL" id="MSS20106.1"/>
    </source>
</evidence>
<dbReference type="CDD" id="cd00082">
    <property type="entry name" value="HisKA"/>
    <property type="match status" value="1"/>
</dbReference>
<dbReference type="PRINTS" id="PR00344">
    <property type="entry name" value="BCTRLSENSOR"/>
</dbReference>
<accession>A0A7X2NGR3</accession>
<dbReference type="PANTHER" id="PTHR45453:SF1">
    <property type="entry name" value="PHOSPHATE REGULON SENSOR PROTEIN PHOR"/>
    <property type="match status" value="1"/>
</dbReference>
<evidence type="ECO:0000256" key="1">
    <source>
        <dbReference type="ARBA" id="ARBA00000085"/>
    </source>
</evidence>
<dbReference type="Pfam" id="PF02518">
    <property type="entry name" value="HATPase_c"/>
    <property type="match status" value="1"/>
</dbReference>
<evidence type="ECO:0000256" key="6">
    <source>
        <dbReference type="ARBA" id="ARBA00022777"/>
    </source>
</evidence>
<evidence type="ECO:0000256" key="8">
    <source>
        <dbReference type="SAM" id="Coils"/>
    </source>
</evidence>
<dbReference type="AlphaFoldDB" id="A0A7X2NGR3"/>
<dbReference type="CDD" id="cd00075">
    <property type="entry name" value="HATPase"/>
    <property type="match status" value="1"/>
</dbReference>
<dbReference type="GO" id="GO:0000155">
    <property type="term" value="F:phosphorelay sensor kinase activity"/>
    <property type="evidence" value="ECO:0007669"/>
    <property type="project" value="InterPro"/>
</dbReference>
<dbReference type="GO" id="GO:0005886">
    <property type="term" value="C:plasma membrane"/>
    <property type="evidence" value="ECO:0007669"/>
    <property type="project" value="TreeGrafter"/>
</dbReference>
<evidence type="ECO:0000256" key="4">
    <source>
        <dbReference type="ARBA" id="ARBA00022553"/>
    </source>
</evidence>
<keyword evidence="6 12" id="KW-0418">Kinase</keyword>
<comment type="caution">
    <text evidence="12">The sequence shown here is derived from an EMBL/GenBank/DDBJ whole genome shotgun (WGS) entry which is preliminary data.</text>
</comment>
<dbReference type="InterPro" id="IPR050351">
    <property type="entry name" value="BphY/WalK/GraS-like"/>
</dbReference>
<dbReference type="Pfam" id="PF00512">
    <property type="entry name" value="HisKA"/>
    <property type="match status" value="1"/>
</dbReference>
<evidence type="ECO:0000256" key="7">
    <source>
        <dbReference type="ARBA" id="ARBA00023012"/>
    </source>
</evidence>
<keyword evidence="13" id="KW-1185">Reference proteome</keyword>
<keyword evidence="9" id="KW-1133">Transmembrane helix</keyword>
<dbReference type="InterPro" id="IPR003661">
    <property type="entry name" value="HisK_dim/P_dom"/>
</dbReference>
<proteinExistence type="predicted"/>
<dbReference type="EMBL" id="VUMO01000008">
    <property type="protein sequence ID" value="MSS20106.1"/>
    <property type="molecule type" value="Genomic_DNA"/>
</dbReference>
<dbReference type="SMART" id="SM00387">
    <property type="entry name" value="HATPase_c"/>
    <property type="match status" value="1"/>
</dbReference>
<evidence type="ECO:0000313" key="13">
    <source>
        <dbReference type="Proteomes" id="UP000461754"/>
    </source>
</evidence>
<sequence length="533" mass="59896">MKKEKHQTLFRMIMGRVVIMLGIIVALTAVMLIATNEIDSTENMWHRVDRFIAEAQPDLKAARYQALSDSKRLKKQDAFDVVDPSGRVLYSSSGRTKKYGKGYLAYIPSYDKDAFYTLYHIRNKGYLLVYGDQDAIREAAVLDRSRNVQYTTARRPRKRLSKKTVKLLIDHADTLFQKYAFTTAKGEKRYLLLHLDGSALYDQTQRDIQRTVILIGYGLGVFLTVLIGGYTLTKRVTKPIRQLETGMTRFSEGSREPIDAIQGPTEVASAVRTFNKMNATIVRAEADNRELVAQKQRMTADLSHDLKTPVTVIQGYLNAMQDHLIPEADYPKYLQIMSDKTQALGDLINQISTYNKLDHPEVQLHFEPADMSEFVRSYFAGIYSQMETAGHEILDDIPEGQIAVDLDRAQMNRVLDNLVNNSLKHTPPGTHFFALLQQTADRAVLVVGDDGPGLSEDLAPHIFEPFVMGDQSRTTGSGSGLGLAIVHSIVEKHGGTIALAGKADRRRVRETFQIAIEKGTFFRIDLPLHEGEA</sequence>
<dbReference type="PANTHER" id="PTHR45453">
    <property type="entry name" value="PHOSPHATE REGULON SENSOR PROTEIN PHOR"/>
    <property type="match status" value="1"/>
</dbReference>
<dbReference type="InterPro" id="IPR036097">
    <property type="entry name" value="HisK_dim/P_sf"/>
</dbReference>
<evidence type="ECO:0000259" key="10">
    <source>
        <dbReference type="PROSITE" id="PS50109"/>
    </source>
</evidence>
<evidence type="ECO:0000256" key="2">
    <source>
        <dbReference type="ARBA" id="ARBA00004370"/>
    </source>
</evidence>
<dbReference type="PROSITE" id="PS50109">
    <property type="entry name" value="HIS_KIN"/>
    <property type="match status" value="1"/>
</dbReference>
<evidence type="ECO:0000256" key="5">
    <source>
        <dbReference type="ARBA" id="ARBA00022679"/>
    </source>
</evidence>
<organism evidence="12 13">
    <name type="scientific">Pseudoramibacter porci</name>
    <dbReference type="NCBI Taxonomy" id="2606631"/>
    <lineage>
        <taxon>Bacteria</taxon>
        <taxon>Bacillati</taxon>
        <taxon>Bacillota</taxon>
        <taxon>Clostridia</taxon>
        <taxon>Eubacteriales</taxon>
        <taxon>Eubacteriaceae</taxon>
        <taxon>Pseudoramibacter</taxon>
    </lineage>
</organism>
<evidence type="ECO:0000259" key="11">
    <source>
        <dbReference type="PROSITE" id="PS50885"/>
    </source>
</evidence>
<keyword evidence="5" id="KW-0808">Transferase</keyword>
<dbReference type="RefSeq" id="WP_154576488.1">
    <property type="nucleotide sequence ID" value="NZ_VUMO01000008.1"/>
</dbReference>
<keyword evidence="4" id="KW-0597">Phosphoprotein</keyword>
<feature type="domain" description="Histidine kinase" evidence="10">
    <location>
        <begin position="301"/>
        <end position="530"/>
    </location>
</feature>
<gene>
    <name evidence="12" type="ORF">FYJ52_06810</name>
</gene>
<dbReference type="SMART" id="SM00304">
    <property type="entry name" value="HAMP"/>
    <property type="match status" value="1"/>
</dbReference>
<dbReference type="GO" id="GO:0004721">
    <property type="term" value="F:phosphoprotein phosphatase activity"/>
    <property type="evidence" value="ECO:0007669"/>
    <property type="project" value="TreeGrafter"/>
</dbReference>
<dbReference type="SUPFAM" id="SSF55874">
    <property type="entry name" value="ATPase domain of HSP90 chaperone/DNA topoisomerase II/histidine kinase"/>
    <property type="match status" value="1"/>
</dbReference>
<feature type="coiled-coil region" evidence="8">
    <location>
        <begin position="274"/>
        <end position="301"/>
    </location>
</feature>
<reference evidence="12 13" key="1">
    <citation type="submission" date="2019-08" db="EMBL/GenBank/DDBJ databases">
        <title>In-depth cultivation of the pig gut microbiome towards novel bacterial diversity and tailored functional studies.</title>
        <authorList>
            <person name="Wylensek D."/>
            <person name="Hitch T.C.A."/>
            <person name="Clavel T."/>
        </authorList>
    </citation>
    <scope>NUCLEOTIDE SEQUENCE [LARGE SCALE GENOMIC DNA]</scope>
    <source>
        <strain evidence="12 13">RF-744-FAT-4</strain>
    </source>
</reference>
<protein>
    <recommendedName>
        <fullName evidence="3">histidine kinase</fullName>
        <ecNumber evidence="3">2.7.13.3</ecNumber>
    </recommendedName>
</protein>
<dbReference type="Gene3D" id="6.10.340.10">
    <property type="match status" value="1"/>
</dbReference>
<keyword evidence="7" id="KW-0902">Two-component regulatory system</keyword>
<dbReference type="InterPro" id="IPR004358">
    <property type="entry name" value="Sig_transdc_His_kin-like_C"/>
</dbReference>
<dbReference type="PROSITE" id="PS50885">
    <property type="entry name" value="HAMP"/>
    <property type="match status" value="1"/>
</dbReference>
<dbReference type="EC" id="2.7.13.3" evidence="3"/>
<comment type="subcellular location">
    <subcellularLocation>
        <location evidence="2">Membrane</location>
    </subcellularLocation>
</comment>
<keyword evidence="9" id="KW-0472">Membrane</keyword>
<dbReference type="GO" id="GO:0016036">
    <property type="term" value="P:cellular response to phosphate starvation"/>
    <property type="evidence" value="ECO:0007669"/>
    <property type="project" value="TreeGrafter"/>
</dbReference>
<comment type="catalytic activity">
    <reaction evidence="1">
        <text>ATP + protein L-histidine = ADP + protein N-phospho-L-histidine.</text>
        <dbReference type="EC" id="2.7.13.3"/>
    </reaction>
</comment>
<feature type="transmembrane region" description="Helical" evidence="9">
    <location>
        <begin position="212"/>
        <end position="232"/>
    </location>
</feature>
<feature type="domain" description="HAMP" evidence="11">
    <location>
        <begin position="234"/>
        <end position="286"/>
    </location>
</feature>
<dbReference type="InterPro" id="IPR036890">
    <property type="entry name" value="HATPase_C_sf"/>
</dbReference>
<evidence type="ECO:0000256" key="9">
    <source>
        <dbReference type="SAM" id="Phobius"/>
    </source>
</evidence>
<dbReference type="CDD" id="cd06225">
    <property type="entry name" value="HAMP"/>
    <property type="match status" value="1"/>
</dbReference>
<evidence type="ECO:0000256" key="3">
    <source>
        <dbReference type="ARBA" id="ARBA00012438"/>
    </source>
</evidence>
<dbReference type="SUPFAM" id="SSF47384">
    <property type="entry name" value="Homodimeric domain of signal transducing histidine kinase"/>
    <property type="match status" value="1"/>
</dbReference>
<keyword evidence="8" id="KW-0175">Coiled coil</keyword>
<dbReference type="InterPro" id="IPR003594">
    <property type="entry name" value="HATPase_dom"/>
</dbReference>
<dbReference type="Proteomes" id="UP000461754">
    <property type="component" value="Unassembled WGS sequence"/>
</dbReference>
<dbReference type="Gene3D" id="3.30.565.10">
    <property type="entry name" value="Histidine kinase-like ATPase, C-terminal domain"/>
    <property type="match status" value="1"/>
</dbReference>
<feature type="transmembrane region" description="Helical" evidence="9">
    <location>
        <begin position="12"/>
        <end position="34"/>
    </location>
</feature>
<dbReference type="InterPro" id="IPR003660">
    <property type="entry name" value="HAMP_dom"/>
</dbReference>
<name>A0A7X2NGR3_9FIRM</name>
<keyword evidence="9" id="KW-0812">Transmembrane</keyword>
<dbReference type="InterPro" id="IPR005467">
    <property type="entry name" value="His_kinase_dom"/>
</dbReference>
<dbReference type="Gene3D" id="1.10.287.130">
    <property type="match status" value="1"/>
</dbReference>
<dbReference type="SMART" id="SM00388">
    <property type="entry name" value="HisKA"/>
    <property type="match status" value="1"/>
</dbReference>